<dbReference type="Proteomes" id="UP001305521">
    <property type="component" value="Chromosome"/>
</dbReference>
<accession>A0ABZ0PHF8</accession>
<feature type="chain" id="PRO_5047235432" description="Neuromedin U" evidence="1">
    <location>
        <begin position="24"/>
        <end position="275"/>
    </location>
</feature>
<organism evidence="2 3">
    <name type="scientific">Sediminicoccus rosea</name>
    <dbReference type="NCBI Taxonomy" id="1225128"/>
    <lineage>
        <taxon>Bacteria</taxon>
        <taxon>Pseudomonadati</taxon>
        <taxon>Pseudomonadota</taxon>
        <taxon>Alphaproteobacteria</taxon>
        <taxon>Acetobacterales</taxon>
        <taxon>Roseomonadaceae</taxon>
        <taxon>Sediminicoccus</taxon>
    </lineage>
</organism>
<dbReference type="RefSeq" id="WP_318648855.1">
    <property type="nucleotide sequence ID" value="NZ_CP137852.1"/>
</dbReference>
<feature type="signal peptide" evidence="1">
    <location>
        <begin position="1"/>
        <end position="23"/>
    </location>
</feature>
<name>A0ABZ0PHF8_9PROT</name>
<proteinExistence type="predicted"/>
<gene>
    <name evidence="2" type="ORF">R9Z33_22715</name>
</gene>
<dbReference type="EMBL" id="CP137852">
    <property type="protein sequence ID" value="WPB84892.1"/>
    <property type="molecule type" value="Genomic_DNA"/>
</dbReference>
<keyword evidence="3" id="KW-1185">Reference proteome</keyword>
<reference evidence="2 3" key="1">
    <citation type="submission" date="2023-11" db="EMBL/GenBank/DDBJ databases">
        <title>Arctic aerobic anoxygenic photoheterotroph Sediminicoccus rosea KRV36 adapts its photosynthesis to long days of polar summer.</title>
        <authorList>
            <person name="Tomasch J."/>
            <person name="Kopejtka K."/>
            <person name="Bily T."/>
            <person name="Gardiner A.T."/>
            <person name="Gardian Z."/>
            <person name="Shivaramu S."/>
            <person name="Koblizek M."/>
            <person name="Engelhardt F."/>
            <person name="Kaftan D."/>
        </authorList>
    </citation>
    <scope>NUCLEOTIDE SEQUENCE [LARGE SCALE GENOMIC DNA]</scope>
    <source>
        <strain evidence="2 3">R-30</strain>
    </source>
</reference>
<protein>
    <recommendedName>
        <fullName evidence="4">Neuromedin U</fullName>
    </recommendedName>
</protein>
<evidence type="ECO:0000256" key="1">
    <source>
        <dbReference type="SAM" id="SignalP"/>
    </source>
</evidence>
<sequence length="275" mass="29395">MTAVPLHRAAAALLCVAACPALAQPHAEDPNSTAALARAVQNPVANMSSLPFQNNTNLDAGPRKHTQNILNIQPVVPFSLNSDWNLITRTILPVMSQPGMMPGQGTSFGLGATQFTAFLSPARPTDGLIWGAGPIIQVPTTTDQALGSNIWGAGPSAVALTMRGPWVIGALVNNVWSFGGARHNSYNTFTTQPFINYNFPHSPGTYLSSSPIITSNWMARSGQQWTVPVGLALGQVFRVSGQAVNAQLGAYYNVVRPDDAASWQIRFQVSFLFPR</sequence>
<evidence type="ECO:0000313" key="2">
    <source>
        <dbReference type="EMBL" id="WPB84892.1"/>
    </source>
</evidence>
<evidence type="ECO:0008006" key="4">
    <source>
        <dbReference type="Google" id="ProtNLM"/>
    </source>
</evidence>
<evidence type="ECO:0000313" key="3">
    <source>
        <dbReference type="Proteomes" id="UP001305521"/>
    </source>
</evidence>
<keyword evidence="1" id="KW-0732">Signal</keyword>